<feature type="region of interest" description="Disordered" evidence="6">
    <location>
        <begin position="491"/>
        <end position="514"/>
    </location>
</feature>
<dbReference type="SMART" id="SM00055">
    <property type="entry name" value="FCH"/>
    <property type="match status" value="1"/>
</dbReference>
<dbReference type="PRINTS" id="PR00008">
    <property type="entry name" value="DAGPEDOMAIN"/>
</dbReference>
<dbReference type="SMART" id="SM00326">
    <property type="entry name" value="SH3"/>
    <property type="match status" value="2"/>
</dbReference>
<evidence type="ECO:0000256" key="3">
    <source>
        <dbReference type="ARBA" id="ARBA00022833"/>
    </source>
</evidence>
<dbReference type="CDD" id="cd20824">
    <property type="entry name" value="C1_SpBZZ1-like"/>
    <property type="match status" value="1"/>
</dbReference>
<keyword evidence="3" id="KW-0862">Zinc</keyword>
<dbReference type="GO" id="GO:0030036">
    <property type="term" value="P:actin cytoskeleton organization"/>
    <property type="evidence" value="ECO:0007669"/>
    <property type="project" value="UniProtKB-ARBA"/>
</dbReference>
<evidence type="ECO:0000313" key="10">
    <source>
        <dbReference type="EMBL" id="KAG1822568.1"/>
    </source>
</evidence>
<evidence type="ECO:0000259" key="9">
    <source>
        <dbReference type="PROSITE" id="PS51741"/>
    </source>
</evidence>
<proteinExistence type="predicted"/>
<dbReference type="PROSITE" id="PS51741">
    <property type="entry name" value="F_BAR"/>
    <property type="match status" value="1"/>
</dbReference>
<feature type="domain" description="SH3" evidence="7">
    <location>
        <begin position="595"/>
        <end position="661"/>
    </location>
</feature>
<dbReference type="RefSeq" id="XP_041196974.1">
    <property type="nucleotide sequence ID" value="XM_041330383.1"/>
</dbReference>
<dbReference type="InterPro" id="IPR035459">
    <property type="entry name" value="Bzz1_SH3_1"/>
</dbReference>
<evidence type="ECO:0000256" key="2">
    <source>
        <dbReference type="ARBA" id="ARBA00022723"/>
    </source>
</evidence>
<dbReference type="Pfam" id="PF14604">
    <property type="entry name" value="SH3_9"/>
    <property type="match status" value="2"/>
</dbReference>
<organism evidence="10 11">
    <name type="scientific">Suillus subaureus</name>
    <dbReference type="NCBI Taxonomy" id="48587"/>
    <lineage>
        <taxon>Eukaryota</taxon>
        <taxon>Fungi</taxon>
        <taxon>Dikarya</taxon>
        <taxon>Basidiomycota</taxon>
        <taxon>Agaricomycotina</taxon>
        <taxon>Agaricomycetes</taxon>
        <taxon>Agaricomycetidae</taxon>
        <taxon>Boletales</taxon>
        <taxon>Suillineae</taxon>
        <taxon>Suillaceae</taxon>
        <taxon>Suillus</taxon>
    </lineage>
</organism>
<dbReference type="SUPFAM" id="SSF103657">
    <property type="entry name" value="BAR/IMD domain-like"/>
    <property type="match status" value="1"/>
</dbReference>
<dbReference type="SUPFAM" id="SSF50044">
    <property type="entry name" value="SH3-domain"/>
    <property type="match status" value="2"/>
</dbReference>
<dbReference type="GeneID" id="64624400"/>
<dbReference type="InterPro" id="IPR036028">
    <property type="entry name" value="SH3-like_dom_sf"/>
</dbReference>
<dbReference type="Pfam" id="PF00611">
    <property type="entry name" value="FCH"/>
    <property type="match status" value="1"/>
</dbReference>
<evidence type="ECO:0000256" key="1">
    <source>
        <dbReference type="ARBA" id="ARBA00022443"/>
    </source>
</evidence>
<feature type="domain" description="Phorbol-ester/DAG-type" evidence="8">
    <location>
        <begin position="417"/>
        <end position="467"/>
    </location>
</feature>
<feature type="non-terminal residue" evidence="10">
    <location>
        <position position="693"/>
    </location>
</feature>
<dbReference type="PRINTS" id="PR00452">
    <property type="entry name" value="SH3DOMAIN"/>
</dbReference>
<protein>
    <submittedName>
        <fullName evidence="10">Uncharacterized protein</fullName>
    </submittedName>
</protein>
<dbReference type="InterPro" id="IPR002219">
    <property type="entry name" value="PKC_DAG/PE"/>
</dbReference>
<keyword evidence="2" id="KW-0479">Metal-binding</keyword>
<dbReference type="PANTHER" id="PTHR15735:SF21">
    <property type="entry name" value="PROTEIN NERVOUS WRECK"/>
    <property type="match status" value="1"/>
</dbReference>
<dbReference type="InterPro" id="IPR031160">
    <property type="entry name" value="F_BAR_dom"/>
</dbReference>
<evidence type="ECO:0000256" key="6">
    <source>
        <dbReference type="SAM" id="MobiDB-lite"/>
    </source>
</evidence>
<evidence type="ECO:0000259" key="7">
    <source>
        <dbReference type="PROSITE" id="PS50002"/>
    </source>
</evidence>
<keyword evidence="1 4" id="KW-0728">SH3 domain</keyword>
<accession>A0A9P7JHE7</accession>
<dbReference type="Pfam" id="PF00130">
    <property type="entry name" value="C1_1"/>
    <property type="match status" value="1"/>
</dbReference>
<dbReference type="PROSITE" id="PS00479">
    <property type="entry name" value="ZF_DAG_PE_1"/>
    <property type="match status" value="1"/>
</dbReference>
<feature type="domain" description="F-BAR" evidence="9">
    <location>
        <begin position="1"/>
        <end position="287"/>
    </location>
</feature>
<reference evidence="10" key="1">
    <citation type="journal article" date="2020" name="New Phytol.">
        <title>Comparative genomics reveals dynamic genome evolution in host specialist ectomycorrhizal fungi.</title>
        <authorList>
            <person name="Lofgren L.A."/>
            <person name="Nguyen N.H."/>
            <person name="Vilgalys R."/>
            <person name="Ruytinx J."/>
            <person name="Liao H.L."/>
            <person name="Branco S."/>
            <person name="Kuo A."/>
            <person name="LaButti K."/>
            <person name="Lipzen A."/>
            <person name="Andreopoulos W."/>
            <person name="Pangilinan J."/>
            <person name="Riley R."/>
            <person name="Hundley H."/>
            <person name="Na H."/>
            <person name="Barry K."/>
            <person name="Grigoriev I.V."/>
            <person name="Stajich J.E."/>
            <person name="Kennedy P.G."/>
        </authorList>
    </citation>
    <scope>NUCLEOTIDE SEQUENCE</scope>
    <source>
        <strain evidence="10">MN1</strain>
    </source>
</reference>
<comment type="caution">
    <text evidence="10">The sequence shown here is derived from an EMBL/GenBank/DDBJ whole genome shotgun (WGS) entry which is preliminary data.</text>
</comment>
<dbReference type="OrthoDB" id="8783038at2759"/>
<dbReference type="GO" id="GO:0030833">
    <property type="term" value="P:regulation of actin filament polymerization"/>
    <property type="evidence" value="ECO:0007669"/>
    <property type="project" value="TreeGrafter"/>
</dbReference>
<dbReference type="InterPro" id="IPR020454">
    <property type="entry name" value="DAG/PE-bd"/>
</dbReference>
<name>A0A9P7JHE7_9AGAM</name>
<dbReference type="GO" id="GO:0046872">
    <property type="term" value="F:metal ion binding"/>
    <property type="evidence" value="ECO:0007669"/>
    <property type="project" value="UniProtKB-KW"/>
</dbReference>
<sequence>DQVDCISSLFDAHLDLLADVRELYRDRAVLEREYAVKLKQLAKKASEKKNKNGLSLVVGDNPTKACTESMNQQKHVLSSQFWPGTHIFDGSTLNHAYSEILSSMSTSAQDHINLAEALSSQITESLKAVERRNDDYKKKQMQFYHTILAGRDKIYAERIKASKQKYDADCAEVEVQRQKQVRKLRLSVHDRHAERSARQYDLQRLDMLNSKNVYIISTATANSVKTKFYTEDLPSLEDVKELQTRLVMDFVGVVTEAQNIQLSHQDILKDRLATVSAALIEVQPDKDQALFVESNIRPFSLPDDWVFEPCSNYYDTGDVCIDPAPKVFLQNKLARSRAKLRELNPALGKKRADAEKYRVMFTACATDNTSGDTGDAMNSYLDAAHEITALSTSACVLNSDINTIADVLGGDEGGSSPHVFKSSAFSIPTTCGYCKVSIWGLSKQGKTCKSCGLSVHSKCELNVPAECSNVHGDYKASEILQSPSAVSISESRFSTSFRETPKPSSSPVPHNTSPHVEEVNRLARAIFDFAASSSFELNVTEGTVVRVLEEDDGSGWVKVADSEGEKGLVPATYLEDAGGRPLEKSEPPQQISQQGSGIYVRALYGYQAQEPEELTIHEGDFVELSSGTNGGQNYADGWWEGLSTDGKKGIFPSNYVRGPGCQIQEHKVAEHVPGGFGLIISQRFYRCRQLTIH</sequence>
<evidence type="ECO:0000259" key="8">
    <source>
        <dbReference type="PROSITE" id="PS50081"/>
    </source>
</evidence>
<dbReference type="Gene3D" id="3.30.60.20">
    <property type="match status" value="1"/>
</dbReference>
<dbReference type="SMART" id="SM00109">
    <property type="entry name" value="C1"/>
    <property type="match status" value="1"/>
</dbReference>
<dbReference type="SUPFAM" id="SSF57889">
    <property type="entry name" value="Cysteine-rich domain"/>
    <property type="match status" value="1"/>
</dbReference>
<dbReference type="PROSITE" id="PS50081">
    <property type="entry name" value="ZF_DAG_PE_2"/>
    <property type="match status" value="1"/>
</dbReference>
<dbReference type="Gene3D" id="2.30.30.40">
    <property type="entry name" value="SH3 Domains"/>
    <property type="match status" value="2"/>
</dbReference>
<dbReference type="InterPro" id="IPR027267">
    <property type="entry name" value="AH/BAR_dom_sf"/>
</dbReference>
<dbReference type="Proteomes" id="UP000807769">
    <property type="component" value="Unassembled WGS sequence"/>
</dbReference>
<dbReference type="PROSITE" id="PS50002">
    <property type="entry name" value="SH3"/>
    <property type="match status" value="2"/>
</dbReference>
<dbReference type="CDD" id="cd00174">
    <property type="entry name" value="SH3"/>
    <property type="match status" value="1"/>
</dbReference>
<dbReference type="Gene3D" id="1.20.1270.60">
    <property type="entry name" value="Arfaptin homology (AH) domain/BAR domain"/>
    <property type="match status" value="1"/>
</dbReference>
<keyword evidence="5" id="KW-0175">Coiled coil</keyword>
<dbReference type="PANTHER" id="PTHR15735">
    <property type="entry name" value="FCH AND DOUBLE SH3 DOMAINS PROTEIN"/>
    <property type="match status" value="1"/>
</dbReference>
<evidence type="ECO:0000256" key="4">
    <source>
        <dbReference type="PROSITE-ProRule" id="PRU00192"/>
    </source>
</evidence>
<evidence type="ECO:0000256" key="5">
    <source>
        <dbReference type="PROSITE-ProRule" id="PRU01077"/>
    </source>
</evidence>
<keyword evidence="11" id="KW-1185">Reference proteome</keyword>
<dbReference type="CDD" id="cd11912">
    <property type="entry name" value="SH3_Bzz1_1"/>
    <property type="match status" value="1"/>
</dbReference>
<gene>
    <name evidence="10" type="ORF">BJ212DRAFT_1263923</name>
</gene>
<dbReference type="EMBL" id="JABBWG010000005">
    <property type="protein sequence ID" value="KAG1822568.1"/>
    <property type="molecule type" value="Genomic_DNA"/>
</dbReference>
<dbReference type="AlphaFoldDB" id="A0A9P7JHE7"/>
<dbReference type="InterPro" id="IPR001452">
    <property type="entry name" value="SH3_domain"/>
</dbReference>
<dbReference type="GO" id="GO:0030864">
    <property type="term" value="C:cortical actin cytoskeleton"/>
    <property type="evidence" value="ECO:0007669"/>
    <property type="project" value="UniProtKB-ARBA"/>
</dbReference>
<dbReference type="InterPro" id="IPR001060">
    <property type="entry name" value="FCH_dom"/>
</dbReference>
<evidence type="ECO:0000313" key="11">
    <source>
        <dbReference type="Proteomes" id="UP000807769"/>
    </source>
</evidence>
<dbReference type="InterPro" id="IPR046349">
    <property type="entry name" value="C1-like_sf"/>
</dbReference>
<feature type="domain" description="SH3" evidence="7">
    <location>
        <begin position="518"/>
        <end position="579"/>
    </location>
</feature>